<organism evidence="2 3">
    <name type="scientific">Luteolibacter soli</name>
    <dbReference type="NCBI Taxonomy" id="3135280"/>
    <lineage>
        <taxon>Bacteria</taxon>
        <taxon>Pseudomonadati</taxon>
        <taxon>Verrucomicrobiota</taxon>
        <taxon>Verrucomicrobiia</taxon>
        <taxon>Verrucomicrobiales</taxon>
        <taxon>Verrucomicrobiaceae</taxon>
        <taxon>Luteolibacter</taxon>
    </lineage>
</organism>
<proteinExistence type="predicted"/>
<gene>
    <name evidence="2" type="ORF">WKV53_10420</name>
</gene>
<feature type="transmembrane region" description="Helical" evidence="1">
    <location>
        <begin position="6"/>
        <end position="28"/>
    </location>
</feature>
<keyword evidence="1" id="KW-1133">Transmembrane helix</keyword>
<feature type="transmembrane region" description="Helical" evidence="1">
    <location>
        <begin position="69"/>
        <end position="87"/>
    </location>
</feature>
<dbReference type="EMBL" id="JBBUKT010000003">
    <property type="protein sequence ID" value="MEK7950914.1"/>
    <property type="molecule type" value="Genomic_DNA"/>
</dbReference>
<evidence type="ECO:0000256" key="1">
    <source>
        <dbReference type="SAM" id="Phobius"/>
    </source>
</evidence>
<name>A0ABU9AVD8_9BACT</name>
<evidence type="ECO:0000313" key="2">
    <source>
        <dbReference type="EMBL" id="MEK7950914.1"/>
    </source>
</evidence>
<evidence type="ECO:0008006" key="4">
    <source>
        <dbReference type="Google" id="ProtNLM"/>
    </source>
</evidence>
<evidence type="ECO:0000313" key="3">
    <source>
        <dbReference type="Proteomes" id="UP001371305"/>
    </source>
</evidence>
<dbReference type="RefSeq" id="WP_341404515.1">
    <property type="nucleotide sequence ID" value="NZ_JBBUKT010000003.1"/>
</dbReference>
<comment type="caution">
    <text evidence="2">The sequence shown here is derived from an EMBL/GenBank/DDBJ whole genome shotgun (WGS) entry which is preliminary data.</text>
</comment>
<keyword evidence="3" id="KW-1185">Reference proteome</keyword>
<accession>A0ABU9AVD8</accession>
<reference evidence="2 3" key="1">
    <citation type="submission" date="2024-04" db="EMBL/GenBank/DDBJ databases">
        <title>Luteolibacter sp. isolated from soil.</title>
        <authorList>
            <person name="An J."/>
        </authorList>
    </citation>
    <scope>NUCLEOTIDE SEQUENCE [LARGE SCALE GENOMIC DNA]</scope>
    <source>
        <strain evidence="2 3">Y139</strain>
    </source>
</reference>
<keyword evidence="1" id="KW-0812">Transmembrane</keyword>
<feature type="transmembrane region" description="Helical" evidence="1">
    <location>
        <begin position="40"/>
        <end position="57"/>
    </location>
</feature>
<dbReference type="Proteomes" id="UP001371305">
    <property type="component" value="Unassembled WGS sequence"/>
</dbReference>
<keyword evidence="1" id="KW-0472">Membrane</keyword>
<sequence length="109" mass="12186">MEFAFTSIRVGILVVLLAAFWLLGGFNFPVGDFSYLQKAWTYSVVMLVSGSVCATIVDHWVGNLDRSNLRWLYVVLGVLLIGGGFMYQHVLKERMQIDAKALAVPEESE</sequence>
<protein>
    <recommendedName>
        <fullName evidence="4">DUF1145 domain-containing protein</fullName>
    </recommendedName>
</protein>